<accession>A0A7W6NX40</accession>
<evidence type="ECO:0000256" key="4">
    <source>
        <dbReference type="ARBA" id="ARBA00022692"/>
    </source>
</evidence>
<reference evidence="11 12" key="1">
    <citation type="submission" date="2020-08" db="EMBL/GenBank/DDBJ databases">
        <title>Genomic Encyclopedia of Type Strains, Phase IV (KMG-IV): sequencing the most valuable type-strain genomes for metagenomic binning, comparative biology and taxonomic classification.</title>
        <authorList>
            <person name="Goeker M."/>
        </authorList>
    </citation>
    <scope>NUCLEOTIDE SEQUENCE [LARGE SCALE GENOMIC DNA]</scope>
    <source>
        <strain evidence="11 12">DSM 101806</strain>
    </source>
</reference>
<dbReference type="InterPro" id="IPR052205">
    <property type="entry name" value="FliO/MopB"/>
</dbReference>
<dbReference type="GO" id="GO:0044781">
    <property type="term" value="P:bacterial-type flagellum organization"/>
    <property type="evidence" value="ECO:0007669"/>
    <property type="project" value="InterPro"/>
</dbReference>
<sequence length="201" mass="22084">MDILSMLRTIGALGMVLGMLAGALWFVKRYDVKLPGRVTNSRRKRIEIVERLSVDAKRSVALIRRDGMEHLVMFGPEGQSTIETGIAAPVPVEPEVAKEPEPVANLAEDLAALRGNFAKLVELPRKIDLPKIELPKIELPTKFELPAAVRRAAKTPVAAKVRPANVVAAAAQQPPRAPKRVREQRNTTRWNRAAVRAALDA</sequence>
<dbReference type="GO" id="GO:0009425">
    <property type="term" value="C:bacterial-type flagellum basal body"/>
    <property type="evidence" value="ECO:0007669"/>
    <property type="project" value="UniProtKB-SubCell"/>
</dbReference>
<evidence type="ECO:0000313" key="12">
    <source>
        <dbReference type="Proteomes" id="UP000557392"/>
    </source>
</evidence>
<evidence type="ECO:0000256" key="10">
    <source>
        <dbReference type="SAM" id="Phobius"/>
    </source>
</evidence>
<dbReference type="InterPro" id="IPR022781">
    <property type="entry name" value="Flagellar_biosynth_FliO"/>
</dbReference>
<feature type="region of interest" description="Disordered" evidence="9">
    <location>
        <begin position="168"/>
        <end position="187"/>
    </location>
</feature>
<dbReference type="GO" id="GO:0005886">
    <property type="term" value="C:plasma membrane"/>
    <property type="evidence" value="ECO:0007669"/>
    <property type="project" value="UniProtKB-SubCell"/>
</dbReference>
<feature type="transmembrane region" description="Helical" evidence="10">
    <location>
        <begin position="6"/>
        <end position="27"/>
    </location>
</feature>
<keyword evidence="12" id="KW-1185">Reference proteome</keyword>
<keyword evidence="5 10" id="KW-1133">Transmembrane helix</keyword>
<protein>
    <submittedName>
        <fullName evidence="11">Flagellar biogenesis protein FliO</fullName>
    </submittedName>
</protein>
<evidence type="ECO:0000256" key="8">
    <source>
        <dbReference type="ARBA" id="ARBA00037937"/>
    </source>
</evidence>
<keyword evidence="7" id="KW-0975">Bacterial flagellum</keyword>
<evidence type="ECO:0000256" key="3">
    <source>
        <dbReference type="ARBA" id="ARBA00022475"/>
    </source>
</evidence>
<comment type="caution">
    <text evidence="11">The sequence shown here is derived from an EMBL/GenBank/DDBJ whole genome shotgun (WGS) entry which is preliminary data.</text>
</comment>
<dbReference type="EMBL" id="JACIEH010000002">
    <property type="protein sequence ID" value="MBB4098888.1"/>
    <property type="molecule type" value="Genomic_DNA"/>
</dbReference>
<comment type="similarity">
    <text evidence="8">Belongs to the FliO/MopB family.</text>
</comment>
<proteinExistence type="inferred from homology"/>
<keyword evidence="11" id="KW-0966">Cell projection</keyword>
<evidence type="ECO:0000256" key="9">
    <source>
        <dbReference type="SAM" id="MobiDB-lite"/>
    </source>
</evidence>
<evidence type="ECO:0000256" key="1">
    <source>
        <dbReference type="ARBA" id="ARBA00004117"/>
    </source>
</evidence>
<evidence type="ECO:0000256" key="7">
    <source>
        <dbReference type="ARBA" id="ARBA00023143"/>
    </source>
</evidence>
<dbReference type="AlphaFoldDB" id="A0A7W6NX40"/>
<keyword evidence="11" id="KW-0282">Flagellum</keyword>
<evidence type="ECO:0000256" key="2">
    <source>
        <dbReference type="ARBA" id="ARBA00004236"/>
    </source>
</evidence>
<keyword evidence="11" id="KW-0969">Cilium</keyword>
<keyword evidence="3" id="KW-1003">Cell membrane</keyword>
<gene>
    <name evidence="11" type="ORF">GGR46_002452</name>
</gene>
<keyword evidence="4 10" id="KW-0812">Transmembrane</keyword>
<dbReference type="Pfam" id="PF04347">
    <property type="entry name" value="FliO"/>
    <property type="match status" value="1"/>
</dbReference>
<dbReference type="PANTHER" id="PTHR38766:SF1">
    <property type="entry name" value="FLAGELLAR PROTEIN FLIO"/>
    <property type="match status" value="1"/>
</dbReference>
<evidence type="ECO:0000256" key="6">
    <source>
        <dbReference type="ARBA" id="ARBA00023136"/>
    </source>
</evidence>
<dbReference type="PANTHER" id="PTHR38766">
    <property type="entry name" value="FLAGELLAR PROTEIN FLIO"/>
    <property type="match status" value="1"/>
</dbReference>
<evidence type="ECO:0000256" key="5">
    <source>
        <dbReference type="ARBA" id="ARBA00022989"/>
    </source>
</evidence>
<keyword evidence="6 10" id="KW-0472">Membrane</keyword>
<evidence type="ECO:0000313" key="11">
    <source>
        <dbReference type="EMBL" id="MBB4098888.1"/>
    </source>
</evidence>
<dbReference type="RefSeq" id="WP_183998027.1">
    <property type="nucleotide sequence ID" value="NZ_JACIEH010000002.1"/>
</dbReference>
<comment type="subcellular location">
    <subcellularLocation>
        <location evidence="1">Bacterial flagellum basal body</location>
    </subcellularLocation>
    <subcellularLocation>
        <location evidence="2">Cell membrane</location>
    </subcellularLocation>
</comment>
<organism evidence="11 12">
    <name type="scientific">Sphingomonas kyeonggiensis</name>
    <dbReference type="NCBI Taxonomy" id="1268553"/>
    <lineage>
        <taxon>Bacteria</taxon>
        <taxon>Pseudomonadati</taxon>
        <taxon>Pseudomonadota</taxon>
        <taxon>Alphaproteobacteria</taxon>
        <taxon>Sphingomonadales</taxon>
        <taxon>Sphingomonadaceae</taxon>
        <taxon>Sphingomonas</taxon>
    </lineage>
</organism>
<dbReference type="Proteomes" id="UP000557392">
    <property type="component" value="Unassembled WGS sequence"/>
</dbReference>
<name>A0A7W6NX40_9SPHN</name>